<sequence length="132" mass="15285">MNGKRKERDTPSGLRYHLQTKHDDQYQILTKKEDNEKRSVGSSSSRGSIKRFLPNTGEQIPGTSSEKTPRIEERTPRIDLALKQWDEKGEKTKMIDKLIIQSISDENSDDFFEKQLFLHHNLLILDGKMANT</sequence>
<feature type="compositionally biased region" description="Polar residues" evidence="1">
    <location>
        <begin position="56"/>
        <end position="66"/>
    </location>
</feature>
<keyword evidence="2" id="KW-1185">Reference proteome</keyword>
<accession>A0A1I8BUT4</accession>
<proteinExistence type="predicted"/>
<feature type="region of interest" description="Disordered" evidence="1">
    <location>
        <begin position="1"/>
        <end position="74"/>
    </location>
</feature>
<evidence type="ECO:0000313" key="2">
    <source>
        <dbReference type="Proteomes" id="UP000095281"/>
    </source>
</evidence>
<dbReference type="AlphaFoldDB" id="A0A1I8BUT4"/>
<evidence type="ECO:0000256" key="1">
    <source>
        <dbReference type="SAM" id="MobiDB-lite"/>
    </source>
</evidence>
<protein>
    <submittedName>
        <fullName evidence="3">Uncharacterized protein</fullName>
    </submittedName>
</protein>
<reference evidence="3" key="1">
    <citation type="submission" date="2016-11" db="UniProtKB">
        <authorList>
            <consortium name="WormBaseParasite"/>
        </authorList>
    </citation>
    <scope>IDENTIFICATION</scope>
</reference>
<evidence type="ECO:0000313" key="3">
    <source>
        <dbReference type="WBParaSite" id="MhA1_Contig665.frz3.gene4"/>
    </source>
</evidence>
<name>A0A1I8BUT4_MELHA</name>
<organism evidence="2 3">
    <name type="scientific">Meloidogyne hapla</name>
    <name type="common">Root-knot nematode worm</name>
    <dbReference type="NCBI Taxonomy" id="6305"/>
    <lineage>
        <taxon>Eukaryota</taxon>
        <taxon>Metazoa</taxon>
        <taxon>Ecdysozoa</taxon>
        <taxon>Nematoda</taxon>
        <taxon>Chromadorea</taxon>
        <taxon>Rhabditida</taxon>
        <taxon>Tylenchina</taxon>
        <taxon>Tylenchomorpha</taxon>
        <taxon>Tylenchoidea</taxon>
        <taxon>Meloidogynidae</taxon>
        <taxon>Meloidogyninae</taxon>
        <taxon>Meloidogyne</taxon>
    </lineage>
</organism>
<feature type="compositionally biased region" description="Basic and acidic residues" evidence="1">
    <location>
        <begin position="1"/>
        <end position="10"/>
    </location>
</feature>
<feature type="compositionally biased region" description="Basic and acidic residues" evidence="1">
    <location>
        <begin position="20"/>
        <end position="39"/>
    </location>
</feature>
<dbReference type="WBParaSite" id="MhA1_Contig665.frz3.gene4">
    <property type="protein sequence ID" value="MhA1_Contig665.frz3.gene4"/>
    <property type="gene ID" value="MhA1_Contig665.frz3.gene4"/>
</dbReference>
<dbReference type="Proteomes" id="UP000095281">
    <property type="component" value="Unplaced"/>
</dbReference>